<proteinExistence type="predicted"/>
<reference evidence="1 2" key="1">
    <citation type="journal article" date="2022" name="Nat. Microbiol.">
        <title>The microbiome of a bacterivorous marine choanoflagellate contains a resource-demanding obligate bacterial associate.</title>
        <authorList>
            <person name="Needham D.M."/>
            <person name="Poirier C."/>
            <person name="Bachy C."/>
            <person name="George E.E."/>
            <person name="Wilken S."/>
            <person name="Yung C.C.M."/>
            <person name="Limardo A.J."/>
            <person name="Morando M."/>
            <person name="Sudek L."/>
            <person name="Malmstrom R.R."/>
            <person name="Keeling P.J."/>
            <person name="Santoro A.E."/>
            <person name="Worden A.Z."/>
        </authorList>
    </citation>
    <scope>NUCLEOTIDE SEQUENCE [LARGE SCALE GENOMIC DNA]</scope>
    <source>
        <strain evidence="1 2">Comchoano-2</strain>
    </source>
</reference>
<evidence type="ECO:0000313" key="1">
    <source>
        <dbReference type="EMBL" id="MCP8352335.1"/>
    </source>
</evidence>
<protein>
    <recommendedName>
        <fullName evidence="3">4'-phosphopantetheinyl transferase domain-containing protein</fullName>
    </recommendedName>
</protein>
<dbReference type="Proteomes" id="UP001320768">
    <property type="component" value="Unassembled WGS sequence"/>
</dbReference>
<dbReference type="SUPFAM" id="SSF56214">
    <property type="entry name" value="4'-phosphopantetheinyl transferase"/>
    <property type="match status" value="1"/>
</dbReference>
<dbReference type="Gene3D" id="3.90.470.20">
    <property type="entry name" value="4'-phosphopantetheinyl transferase domain"/>
    <property type="match status" value="1"/>
</dbReference>
<dbReference type="InterPro" id="IPR037143">
    <property type="entry name" value="4-PPantetheinyl_Trfase_dom_sf"/>
</dbReference>
<keyword evidence="2" id="KW-1185">Reference proteome</keyword>
<sequence length="192" mass="22094">MPPSNPLIVHQFDLQQLPHHKTYLLTPYEADKLSRLNTKNRILYQQTRYLLRDLLSVYNIAPTALLYSPEGKPLIESDYSISLSHSQNIWLVGIIKASQLGIDLQISPPKSPDTLIQKCQLPQDTSIEMLMQHWSLAESYYKCTQNPFMSTLKTNILQRLKQEGYDHYYSSNPSFAAVSNTPIDSVIWKKNI</sequence>
<name>A0ABT1L6J0_9GAMM</name>
<dbReference type="EMBL" id="JAKUDN010000002">
    <property type="protein sequence ID" value="MCP8352335.1"/>
    <property type="molecule type" value="Genomic_DNA"/>
</dbReference>
<dbReference type="RefSeq" id="WP_258569441.1">
    <property type="nucleotide sequence ID" value="NZ_JAKUDN010000002.1"/>
</dbReference>
<comment type="caution">
    <text evidence="1">The sequence shown here is derived from an EMBL/GenBank/DDBJ whole genome shotgun (WGS) entry which is preliminary data.</text>
</comment>
<organism evidence="1 2">
    <name type="scientific">Candidatus Synchoanobacter obligatus</name>
    <dbReference type="NCBI Taxonomy" id="2919597"/>
    <lineage>
        <taxon>Bacteria</taxon>
        <taxon>Pseudomonadati</taxon>
        <taxon>Pseudomonadota</taxon>
        <taxon>Gammaproteobacteria</taxon>
        <taxon>Candidatus Comchoanobacterales</taxon>
        <taxon>Candidatus Comchoanobacteraceae</taxon>
        <taxon>Candidatus Synchoanobacter</taxon>
    </lineage>
</organism>
<gene>
    <name evidence="1" type="ORF">MKS91_03410</name>
</gene>
<accession>A0ABT1L6J0</accession>
<evidence type="ECO:0008006" key="3">
    <source>
        <dbReference type="Google" id="ProtNLM"/>
    </source>
</evidence>
<evidence type="ECO:0000313" key="2">
    <source>
        <dbReference type="Proteomes" id="UP001320768"/>
    </source>
</evidence>